<keyword evidence="4" id="KW-1185">Reference proteome</keyword>
<dbReference type="GO" id="GO:0016301">
    <property type="term" value="F:kinase activity"/>
    <property type="evidence" value="ECO:0007669"/>
    <property type="project" value="UniProtKB-KW"/>
</dbReference>
<dbReference type="PANTHER" id="PTHR24362">
    <property type="entry name" value="SERINE/THREONINE-PROTEIN KINASE NEK"/>
    <property type="match status" value="1"/>
</dbReference>
<dbReference type="CDD" id="cd00060">
    <property type="entry name" value="FHA"/>
    <property type="match status" value="1"/>
</dbReference>
<protein>
    <submittedName>
        <fullName evidence="3">Protein kinase</fullName>
    </submittedName>
</protein>
<dbReference type="Gene3D" id="1.10.510.10">
    <property type="entry name" value="Transferase(Phosphotransferase) domain 1"/>
    <property type="match status" value="1"/>
</dbReference>
<gene>
    <name evidence="3" type="ORF">H9625_05740</name>
</gene>
<keyword evidence="3" id="KW-0808">Transferase</keyword>
<dbReference type="InterPro" id="IPR000719">
    <property type="entry name" value="Prot_kinase_dom"/>
</dbReference>
<dbReference type="PANTHER" id="PTHR24362:SF309">
    <property type="entry name" value="PROTEIN KINASE DOMAIN-CONTAINING PROTEIN"/>
    <property type="match status" value="1"/>
</dbReference>
<dbReference type="RefSeq" id="WP_191763382.1">
    <property type="nucleotide sequence ID" value="NZ_JACSPP010000012.1"/>
</dbReference>
<sequence length="432" mass="49751">MMIKNSAQRCDFRMHDMIDGKFRVERVLNSTRSDQKFKVNDTSGNEYILKLLKLWEVEPSLRQKMLLSADNEIKSCQIKSNYLTNIVHTGMVNGNPYLLLEYCKSLDLSHLIRSQRLDIVKTAKEILYGLRDLHKSGKVHCQLTPENILIADGNRVKLTNYVILGGRANLLASKNKTLHSHFIDKALAYQAPELYRLERYATILPSVDIFSFGVILFFMLTGELPYGKLVTESDWIHYQTRVQSDDWNRNILFRNEQREMWMNILEACLSADPHSRAGSVDELLEKLPGNEYPYIAVQGSQVEAPNAILNGIMLHVMQGNDWGKCYRLPEIMPSPKRIITLGRKDDSIFNQIQLSEPVSSYISRRHCTLEWDDETETWYLRDGQWDKEVQGNWARSLNGTYINSKEVTEEGSKIIPGDIISIGNVKLRVEAY</sequence>
<proteinExistence type="predicted"/>
<dbReference type="Pfam" id="PF00498">
    <property type="entry name" value="FHA"/>
    <property type="match status" value="1"/>
</dbReference>
<reference evidence="3 4" key="1">
    <citation type="submission" date="2020-08" db="EMBL/GenBank/DDBJ databases">
        <title>A Genomic Blueprint of the Chicken Gut Microbiome.</title>
        <authorList>
            <person name="Gilroy R."/>
            <person name="Ravi A."/>
            <person name="Getino M."/>
            <person name="Pursley I."/>
            <person name="Horton D.L."/>
            <person name="Alikhan N.-F."/>
            <person name="Baker D."/>
            <person name="Gharbi K."/>
            <person name="Hall N."/>
            <person name="Watson M."/>
            <person name="Adriaenssens E.M."/>
            <person name="Foster-Nyarko E."/>
            <person name="Jarju S."/>
            <person name="Secka A."/>
            <person name="Antonio M."/>
            <person name="Oren A."/>
            <person name="Chaudhuri R."/>
            <person name="La Ragione R.M."/>
            <person name="Hildebrand F."/>
            <person name="Pallen M.J."/>
        </authorList>
    </citation>
    <scope>NUCLEOTIDE SEQUENCE [LARGE SCALE GENOMIC DNA]</scope>
    <source>
        <strain evidence="3 4">Sa1CVN1</strain>
    </source>
</reference>
<dbReference type="Pfam" id="PF00069">
    <property type="entry name" value="Pkinase"/>
    <property type="match status" value="1"/>
</dbReference>
<comment type="caution">
    <text evidence="3">The sequence shown here is derived from an EMBL/GenBank/DDBJ whole genome shotgun (WGS) entry which is preliminary data.</text>
</comment>
<keyword evidence="3" id="KW-0418">Kinase</keyword>
<dbReference type="PROSITE" id="PS50011">
    <property type="entry name" value="PROTEIN_KINASE_DOM"/>
    <property type="match status" value="1"/>
</dbReference>
<evidence type="ECO:0000313" key="3">
    <source>
        <dbReference type="EMBL" id="MBD8039952.1"/>
    </source>
</evidence>
<dbReference type="Gene3D" id="2.60.200.20">
    <property type="match status" value="1"/>
</dbReference>
<evidence type="ECO:0000259" key="1">
    <source>
        <dbReference type="PROSITE" id="PS50006"/>
    </source>
</evidence>
<organism evidence="3 4">
    <name type="scientific">Phocaeicola intestinalis</name>
    <dbReference type="NCBI Taxonomy" id="2762212"/>
    <lineage>
        <taxon>Bacteria</taxon>
        <taxon>Pseudomonadati</taxon>
        <taxon>Bacteroidota</taxon>
        <taxon>Bacteroidia</taxon>
        <taxon>Bacteroidales</taxon>
        <taxon>Bacteroidaceae</taxon>
        <taxon>Phocaeicola</taxon>
    </lineage>
</organism>
<dbReference type="Proteomes" id="UP000620874">
    <property type="component" value="Unassembled WGS sequence"/>
</dbReference>
<dbReference type="SUPFAM" id="SSF49879">
    <property type="entry name" value="SMAD/FHA domain"/>
    <property type="match status" value="1"/>
</dbReference>
<feature type="domain" description="FHA" evidence="1">
    <location>
        <begin position="339"/>
        <end position="407"/>
    </location>
</feature>
<dbReference type="EMBL" id="JACSPP010000012">
    <property type="protein sequence ID" value="MBD8039952.1"/>
    <property type="molecule type" value="Genomic_DNA"/>
</dbReference>
<dbReference type="InterPro" id="IPR008984">
    <property type="entry name" value="SMAD_FHA_dom_sf"/>
</dbReference>
<dbReference type="SUPFAM" id="SSF56112">
    <property type="entry name" value="Protein kinase-like (PK-like)"/>
    <property type="match status" value="1"/>
</dbReference>
<feature type="domain" description="Protein kinase" evidence="2">
    <location>
        <begin position="22"/>
        <end position="295"/>
    </location>
</feature>
<dbReference type="InterPro" id="IPR011009">
    <property type="entry name" value="Kinase-like_dom_sf"/>
</dbReference>
<dbReference type="InterPro" id="IPR000253">
    <property type="entry name" value="FHA_dom"/>
</dbReference>
<dbReference type="PROSITE" id="PS50006">
    <property type="entry name" value="FHA_DOMAIN"/>
    <property type="match status" value="1"/>
</dbReference>
<evidence type="ECO:0000313" key="4">
    <source>
        <dbReference type="Proteomes" id="UP000620874"/>
    </source>
</evidence>
<name>A0ABR8Y6X1_9BACT</name>
<accession>A0ABR8Y6X1</accession>
<dbReference type="SMART" id="SM00240">
    <property type="entry name" value="FHA"/>
    <property type="match status" value="1"/>
</dbReference>
<evidence type="ECO:0000259" key="2">
    <source>
        <dbReference type="PROSITE" id="PS50011"/>
    </source>
</evidence>